<dbReference type="AlphaFoldDB" id="X0VAV3"/>
<comment type="caution">
    <text evidence="1">The sequence shown here is derived from an EMBL/GenBank/DDBJ whole genome shotgun (WGS) entry which is preliminary data.</text>
</comment>
<name>X0VAV3_9ZZZZ</name>
<dbReference type="EMBL" id="BARS01023269">
    <property type="protein sequence ID" value="GAG09598.1"/>
    <property type="molecule type" value="Genomic_DNA"/>
</dbReference>
<sequence length="194" mass="22227">SQAVYWGAARHEWHWVGFHDLGEPAGRCICGAPIRYEFVLRNAHTGIDVATGSACVQHFDTPMSQEALSAADCFKELMQGNTSRRMNQALREFAHREKLMTTADARYYAQYGQSRPGTNRFIDARLSKINLEFLAKQDPNRPKCRCDPTRFRNFEAELKKAKAGKLFYACRRGRKGCDFFAWHHLQHVSLGLSR</sequence>
<evidence type="ECO:0000313" key="1">
    <source>
        <dbReference type="EMBL" id="GAG09598.1"/>
    </source>
</evidence>
<gene>
    <name evidence="1" type="ORF">S01H1_37070</name>
</gene>
<organism evidence="1">
    <name type="scientific">marine sediment metagenome</name>
    <dbReference type="NCBI Taxonomy" id="412755"/>
    <lineage>
        <taxon>unclassified sequences</taxon>
        <taxon>metagenomes</taxon>
        <taxon>ecological metagenomes</taxon>
    </lineage>
</organism>
<reference evidence="1" key="1">
    <citation type="journal article" date="2014" name="Front. Microbiol.">
        <title>High frequency of phylogenetically diverse reductive dehalogenase-homologous genes in deep subseafloor sedimentary metagenomes.</title>
        <authorList>
            <person name="Kawai M."/>
            <person name="Futagami T."/>
            <person name="Toyoda A."/>
            <person name="Takaki Y."/>
            <person name="Nishi S."/>
            <person name="Hori S."/>
            <person name="Arai W."/>
            <person name="Tsubouchi T."/>
            <person name="Morono Y."/>
            <person name="Uchiyama I."/>
            <person name="Ito T."/>
            <person name="Fujiyama A."/>
            <person name="Inagaki F."/>
            <person name="Takami H."/>
        </authorList>
    </citation>
    <scope>NUCLEOTIDE SEQUENCE</scope>
    <source>
        <strain evidence="1">Expedition CK06-06</strain>
    </source>
</reference>
<feature type="non-terminal residue" evidence="1">
    <location>
        <position position="1"/>
    </location>
</feature>
<accession>X0VAV3</accession>
<protein>
    <submittedName>
        <fullName evidence="1">Uncharacterized protein</fullName>
    </submittedName>
</protein>
<proteinExistence type="predicted"/>